<name>X1VFP1_9ZZZZ</name>
<protein>
    <recommendedName>
        <fullName evidence="2">Gfo/Idh/MocA-like oxidoreductase C-terminal domain-containing protein</fullName>
    </recommendedName>
</protein>
<reference evidence="1" key="1">
    <citation type="journal article" date="2014" name="Front. Microbiol.">
        <title>High frequency of phylogenetically diverse reductive dehalogenase-homologous genes in deep subseafloor sedimentary metagenomes.</title>
        <authorList>
            <person name="Kawai M."/>
            <person name="Futagami T."/>
            <person name="Toyoda A."/>
            <person name="Takaki Y."/>
            <person name="Nishi S."/>
            <person name="Hori S."/>
            <person name="Arai W."/>
            <person name="Tsubouchi T."/>
            <person name="Morono Y."/>
            <person name="Uchiyama I."/>
            <person name="Ito T."/>
            <person name="Fujiyama A."/>
            <person name="Inagaki F."/>
            <person name="Takami H."/>
        </authorList>
    </citation>
    <scope>NUCLEOTIDE SEQUENCE</scope>
    <source>
        <strain evidence="1">Expedition CK06-06</strain>
    </source>
</reference>
<gene>
    <name evidence="1" type="ORF">S12H4_47779</name>
</gene>
<proteinExistence type="predicted"/>
<evidence type="ECO:0008006" key="2">
    <source>
        <dbReference type="Google" id="ProtNLM"/>
    </source>
</evidence>
<dbReference type="AlphaFoldDB" id="X1VFP1"/>
<accession>X1VFP1</accession>
<comment type="caution">
    <text evidence="1">The sequence shown here is derived from an EMBL/GenBank/DDBJ whole genome shotgun (WGS) entry which is preliminary data.</text>
</comment>
<organism evidence="1">
    <name type="scientific">marine sediment metagenome</name>
    <dbReference type="NCBI Taxonomy" id="412755"/>
    <lineage>
        <taxon>unclassified sequences</taxon>
        <taxon>metagenomes</taxon>
        <taxon>ecological metagenomes</taxon>
    </lineage>
</organism>
<feature type="non-terminal residue" evidence="1">
    <location>
        <position position="1"/>
    </location>
</feature>
<dbReference type="EMBL" id="BARW01029787">
    <property type="protein sequence ID" value="GAJ13261.1"/>
    <property type="molecule type" value="Genomic_DNA"/>
</dbReference>
<evidence type="ECO:0000313" key="1">
    <source>
        <dbReference type="EMBL" id="GAJ13261.1"/>
    </source>
</evidence>
<sequence>PFQDELLHFYKIITKNKTPIVTQQEIIQNAKIVEIAYSETSKNKTIMLED</sequence>